<comment type="caution">
    <text evidence="1">The sequence shown here is derived from an EMBL/GenBank/DDBJ whole genome shotgun (WGS) entry which is preliminary data.</text>
</comment>
<reference evidence="1 2" key="1">
    <citation type="submission" date="2020-04" db="EMBL/GenBank/DDBJ databases">
        <authorList>
            <person name="Zhang R."/>
            <person name="Schippers A."/>
        </authorList>
    </citation>
    <scope>NUCLEOTIDE SEQUENCE [LARGE SCALE GENOMIC DNA]</scope>
    <source>
        <strain evidence="1 2">DSM 109850</strain>
    </source>
</reference>
<accession>A0A7Y0L041</accession>
<dbReference type="AlphaFoldDB" id="A0A7Y0L041"/>
<evidence type="ECO:0000313" key="1">
    <source>
        <dbReference type="EMBL" id="NMP20811.1"/>
    </source>
</evidence>
<proteinExistence type="predicted"/>
<name>A0A7Y0L041_9FIRM</name>
<evidence type="ECO:0000313" key="2">
    <source>
        <dbReference type="Proteomes" id="UP000533476"/>
    </source>
</evidence>
<dbReference type="Proteomes" id="UP000533476">
    <property type="component" value="Unassembled WGS sequence"/>
</dbReference>
<sequence>MQVSAKQFFTALITMICTLGVLFGAQRLYQKTIVQSPLVATLGSIGGVRSAQMKNGTVTVKVKPGADLMSVYRAVYEAADARLGHPPTAIVFASHANSRLNAVSESASFMVAQGEATGQYIAMESNIQKLAASHGATARVELGTHHLYLTFRQGSSVLYQVVPVTIGGTSHAS</sequence>
<dbReference type="RefSeq" id="WP_169095526.1">
    <property type="nucleotide sequence ID" value="NZ_JABBVZ010000001.1"/>
</dbReference>
<dbReference type="EMBL" id="JABBVZ010000001">
    <property type="protein sequence ID" value="NMP20811.1"/>
    <property type="molecule type" value="Genomic_DNA"/>
</dbReference>
<organism evidence="1 2">
    <name type="scientific">Sulfobacillus harzensis</name>
    <dbReference type="NCBI Taxonomy" id="2729629"/>
    <lineage>
        <taxon>Bacteria</taxon>
        <taxon>Bacillati</taxon>
        <taxon>Bacillota</taxon>
        <taxon>Clostridia</taxon>
        <taxon>Eubacteriales</taxon>
        <taxon>Clostridiales Family XVII. Incertae Sedis</taxon>
        <taxon>Sulfobacillus</taxon>
    </lineage>
</organism>
<protein>
    <submittedName>
        <fullName evidence="1">Uncharacterized protein</fullName>
    </submittedName>
</protein>
<keyword evidence="2" id="KW-1185">Reference proteome</keyword>
<gene>
    <name evidence="1" type="ORF">HIJ39_00350</name>
</gene>